<name>A0A383S9X0_9ACTN</name>
<proteinExistence type="predicted"/>
<keyword evidence="2" id="KW-1185">Reference proteome</keyword>
<protein>
    <submittedName>
        <fullName evidence="1">Uncharacterized protein</fullName>
    </submittedName>
</protein>
<reference evidence="2" key="1">
    <citation type="submission" date="2018-08" db="EMBL/GenBank/DDBJ databases">
        <authorList>
            <person name="Hornung B."/>
        </authorList>
    </citation>
    <scope>NUCLEOTIDE SEQUENCE [LARGE SCALE GENOMIC DNA]</scope>
</reference>
<accession>A0A383S9X0</accession>
<gene>
    <name evidence="1" type="ORF">PROPAUS_2022</name>
</gene>
<sequence>MGMRPILRPVLEPVVFLFVIATLLILALALGIGLVVVVGMQGYRREENKKLYRRLNRIAVRMNGDVPRDQP</sequence>
<dbReference type="AlphaFoldDB" id="A0A383S9X0"/>
<dbReference type="EMBL" id="UNQJ01000017">
    <property type="protein sequence ID" value="SYZ34046.1"/>
    <property type="molecule type" value="Genomic_DNA"/>
</dbReference>
<dbReference type="Proteomes" id="UP000263928">
    <property type="component" value="Unassembled WGS sequence"/>
</dbReference>
<organism evidence="1 2">
    <name type="scientific">Propionibacterium australiense</name>
    <dbReference type="NCBI Taxonomy" id="119981"/>
    <lineage>
        <taxon>Bacteria</taxon>
        <taxon>Bacillati</taxon>
        <taxon>Actinomycetota</taxon>
        <taxon>Actinomycetes</taxon>
        <taxon>Propionibacteriales</taxon>
        <taxon>Propionibacteriaceae</taxon>
        <taxon>Propionibacterium</taxon>
    </lineage>
</organism>
<evidence type="ECO:0000313" key="1">
    <source>
        <dbReference type="EMBL" id="SYZ34046.1"/>
    </source>
</evidence>
<evidence type="ECO:0000313" key="2">
    <source>
        <dbReference type="Proteomes" id="UP000263928"/>
    </source>
</evidence>